<dbReference type="STRING" id="1777137.AWB76_02999"/>
<reference evidence="4" key="1">
    <citation type="submission" date="2016-01" db="EMBL/GenBank/DDBJ databases">
        <authorList>
            <person name="Peeters Charlotte."/>
        </authorList>
    </citation>
    <scope>NUCLEOTIDE SEQUENCE [LARGE SCALE GENOMIC DNA]</scope>
</reference>
<proteinExistence type="predicted"/>
<evidence type="ECO:0000256" key="2">
    <source>
        <dbReference type="SAM" id="SignalP"/>
    </source>
</evidence>
<protein>
    <submittedName>
        <fullName evidence="3">Uncharacterized protein</fullName>
    </submittedName>
</protein>
<accession>A0A158AT99</accession>
<feature type="compositionally biased region" description="Pro residues" evidence="1">
    <location>
        <begin position="41"/>
        <end position="59"/>
    </location>
</feature>
<sequence length="193" mass="20122">MQWTTSASQRSAVRLLGATSLAAALVLSASCAAQTDAIAPSAPPPVSADAPPPPPPPILPSATAVAPPPPVPCARPIAGAVSIATMQATVSRFLTNPDGDVDGFLTIDGRLVRFPPHMGTQLTATVRQGDNVQLSGWHGASSDIVRFAGQPHSDLRPRAARTLIERDPNQAWLTMKIGKHSRTSTLTMEHSSC</sequence>
<evidence type="ECO:0000313" key="4">
    <source>
        <dbReference type="Proteomes" id="UP000054624"/>
    </source>
</evidence>
<feature type="chain" id="PRO_5007621116" evidence="2">
    <location>
        <begin position="34"/>
        <end position="193"/>
    </location>
</feature>
<feature type="region of interest" description="Disordered" evidence="1">
    <location>
        <begin position="40"/>
        <end position="67"/>
    </location>
</feature>
<dbReference type="AlphaFoldDB" id="A0A158AT99"/>
<evidence type="ECO:0000313" key="3">
    <source>
        <dbReference type="EMBL" id="SAK60969.1"/>
    </source>
</evidence>
<keyword evidence="4" id="KW-1185">Reference proteome</keyword>
<dbReference type="EMBL" id="FCOI02000008">
    <property type="protein sequence ID" value="SAK60969.1"/>
    <property type="molecule type" value="Genomic_DNA"/>
</dbReference>
<gene>
    <name evidence="3" type="ORF">AWB76_02999</name>
</gene>
<keyword evidence="2" id="KW-0732">Signal</keyword>
<organism evidence="3 4">
    <name type="scientific">Caballeronia temeraria</name>
    <dbReference type="NCBI Taxonomy" id="1777137"/>
    <lineage>
        <taxon>Bacteria</taxon>
        <taxon>Pseudomonadati</taxon>
        <taxon>Pseudomonadota</taxon>
        <taxon>Betaproteobacteria</taxon>
        <taxon>Burkholderiales</taxon>
        <taxon>Burkholderiaceae</taxon>
        <taxon>Caballeronia</taxon>
    </lineage>
</organism>
<name>A0A158AT99_9BURK</name>
<feature type="signal peptide" evidence="2">
    <location>
        <begin position="1"/>
        <end position="33"/>
    </location>
</feature>
<evidence type="ECO:0000256" key="1">
    <source>
        <dbReference type="SAM" id="MobiDB-lite"/>
    </source>
</evidence>
<dbReference type="Proteomes" id="UP000054624">
    <property type="component" value="Unassembled WGS sequence"/>
</dbReference>